<organism evidence="5 6">
    <name type="scientific">Sneathia sanguinegens</name>
    <dbReference type="NCBI Taxonomy" id="40543"/>
    <lineage>
        <taxon>Bacteria</taxon>
        <taxon>Fusobacteriati</taxon>
        <taxon>Fusobacteriota</taxon>
        <taxon>Fusobacteriia</taxon>
        <taxon>Fusobacteriales</taxon>
        <taxon>Leptotrichiaceae</taxon>
        <taxon>Sneathia</taxon>
    </lineage>
</organism>
<dbReference type="Pfam" id="PF04472">
    <property type="entry name" value="SepF"/>
    <property type="match status" value="1"/>
</dbReference>
<accession>A0ABT7HIQ3</accession>
<dbReference type="EMBL" id="JASSPP010000003">
    <property type="protein sequence ID" value="MDK9580394.1"/>
    <property type="molecule type" value="Genomic_DNA"/>
</dbReference>
<evidence type="ECO:0000313" key="6">
    <source>
        <dbReference type="Proteomes" id="UP001225134"/>
    </source>
</evidence>
<reference evidence="5 6" key="1">
    <citation type="submission" date="2023-06" db="EMBL/GenBank/DDBJ databases">
        <title>Antibody response to the Sneathia vaginalis cytopathogenic toxin A during pregnancy.</title>
        <authorList>
            <person name="Mccoy Z.T."/>
            <person name="Serrano M.G."/>
            <person name="Spaine K."/>
            <person name="Edwards D.J."/>
            <person name="Buck G.A."/>
            <person name="Jefferson K."/>
        </authorList>
    </citation>
    <scope>NUCLEOTIDE SEQUENCE [LARGE SCALE GENOMIC DNA]</scope>
    <source>
        <strain evidence="5 6">CCUG 42621</strain>
    </source>
</reference>
<evidence type="ECO:0000256" key="1">
    <source>
        <dbReference type="ARBA" id="ARBA00022618"/>
    </source>
</evidence>
<dbReference type="GO" id="GO:0051301">
    <property type="term" value="P:cell division"/>
    <property type="evidence" value="ECO:0007669"/>
    <property type="project" value="UniProtKB-KW"/>
</dbReference>
<dbReference type="PANTHER" id="PTHR35798">
    <property type="entry name" value="CELL DIVISION PROTEIN SEPF"/>
    <property type="match status" value="1"/>
</dbReference>
<dbReference type="PANTHER" id="PTHR35798:SF1">
    <property type="entry name" value="CELL DIVISION PROTEIN SEPF"/>
    <property type="match status" value="1"/>
</dbReference>
<comment type="function">
    <text evidence="4">Cell division protein that is part of the divisome complex and is recruited early to the Z-ring. Probably stimulates Z-ring formation, perhaps through the cross-linking of FtsZ protofilaments. Its function overlaps with FtsA.</text>
</comment>
<dbReference type="InterPro" id="IPR023052">
    <property type="entry name" value="Cell_div_SepF"/>
</dbReference>
<dbReference type="InterPro" id="IPR038594">
    <property type="entry name" value="SepF-like_sf"/>
</dbReference>
<gene>
    <name evidence="5" type="ORF">QQA45_02540</name>
</gene>
<evidence type="ECO:0000313" key="5">
    <source>
        <dbReference type="EMBL" id="MDK9580394.1"/>
    </source>
</evidence>
<keyword evidence="2" id="KW-0717">Septation</keyword>
<evidence type="ECO:0000256" key="4">
    <source>
        <dbReference type="ARBA" id="ARBA00044936"/>
    </source>
</evidence>
<evidence type="ECO:0000256" key="2">
    <source>
        <dbReference type="ARBA" id="ARBA00023210"/>
    </source>
</evidence>
<keyword evidence="6" id="KW-1185">Reference proteome</keyword>
<proteinExistence type="predicted"/>
<dbReference type="Proteomes" id="UP001225134">
    <property type="component" value="Unassembled WGS sequence"/>
</dbReference>
<comment type="caution">
    <text evidence="5">The sequence shown here is derived from an EMBL/GenBank/DDBJ whole genome shotgun (WGS) entry which is preliminary data.</text>
</comment>
<name>A0ABT7HIQ3_9FUSO</name>
<evidence type="ECO:0000256" key="3">
    <source>
        <dbReference type="ARBA" id="ARBA00023306"/>
    </source>
</evidence>
<dbReference type="RefSeq" id="WP_285152739.1">
    <property type="nucleotide sequence ID" value="NZ_JASSPP010000003.1"/>
</dbReference>
<protein>
    <submittedName>
        <fullName evidence="5">Cell division protein SepF</fullName>
    </submittedName>
</protein>
<keyword evidence="1 5" id="KW-0132">Cell division</keyword>
<keyword evidence="3" id="KW-0131">Cell cycle</keyword>
<dbReference type="Gene3D" id="3.30.110.150">
    <property type="entry name" value="SepF-like protein"/>
    <property type="match status" value="1"/>
</dbReference>
<dbReference type="InterPro" id="IPR007561">
    <property type="entry name" value="Cell_div_SepF/SepF-rel"/>
</dbReference>
<sequence length="58" mass="6318">MIKDNNLVAFSLENMSREDGQRLIDYLSGATFVLGGTVIEITDKVFASVPKGVTVRNS</sequence>